<keyword evidence="13" id="KW-1185">Reference proteome</keyword>
<dbReference type="RefSeq" id="XP_066936614.1">
    <property type="nucleotide sequence ID" value="XM_067080513.1"/>
</dbReference>
<evidence type="ECO:0000256" key="6">
    <source>
        <dbReference type="ARBA" id="ARBA00022873"/>
    </source>
</evidence>
<keyword evidence="8" id="KW-0560">Oxidoreductase</keyword>
<dbReference type="GO" id="GO:0016706">
    <property type="term" value="F:2-oxoglutarate-dependent dioxygenase activity"/>
    <property type="evidence" value="ECO:0007669"/>
    <property type="project" value="UniProtKB-ARBA"/>
</dbReference>
<comment type="pathway">
    <text evidence="3">Amine and polyamine biosynthesis; carnitine biosynthesis.</text>
</comment>
<protein>
    <recommendedName>
        <fullName evidence="14">Gamma-butyrobetaine dioxygenase</fullName>
    </recommendedName>
</protein>
<comment type="similarity">
    <text evidence="4">Belongs to the gamma-BBH/TMLD family.</text>
</comment>
<dbReference type="GO" id="GO:0046872">
    <property type="term" value="F:metal ion binding"/>
    <property type="evidence" value="ECO:0007669"/>
    <property type="project" value="UniProtKB-KW"/>
</dbReference>
<comment type="cofactor">
    <cofactor evidence="1">
        <name>Fe(2+)</name>
        <dbReference type="ChEBI" id="CHEBI:29033"/>
    </cofactor>
</comment>
<evidence type="ECO:0000256" key="1">
    <source>
        <dbReference type="ARBA" id="ARBA00001954"/>
    </source>
</evidence>
<dbReference type="Pfam" id="PF02668">
    <property type="entry name" value="TauD"/>
    <property type="match status" value="1"/>
</dbReference>
<dbReference type="SUPFAM" id="SSF51197">
    <property type="entry name" value="Clavaminate synthase-like"/>
    <property type="match status" value="1"/>
</dbReference>
<dbReference type="UniPathway" id="UPA00118"/>
<dbReference type="PANTHER" id="PTHR10696">
    <property type="entry name" value="GAMMA-BUTYROBETAINE HYDROXYLASE-RELATED"/>
    <property type="match status" value="1"/>
</dbReference>
<dbReference type="GO" id="GO:0005739">
    <property type="term" value="C:mitochondrion"/>
    <property type="evidence" value="ECO:0007669"/>
    <property type="project" value="TreeGrafter"/>
</dbReference>
<evidence type="ECO:0000256" key="4">
    <source>
        <dbReference type="ARBA" id="ARBA00008654"/>
    </source>
</evidence>
<comment type="cofactor">
    <cofactor evidence="2">
        <name>L-ascorbate</name>
        <dbReference type="ChEBI" id="CHEBI:38290"/>
    </cofactor>
</comment>
<evidence type="ECO:0000256" key="9">
    <source>
        <dbReference type="ARBA" id="ARBA00023004"/>
    </source>
</evidence>
<evidence type="ECO:0000256" key="2">
    <source>
        <dbReference type="ARBA" id="ARBA00001961"/>
    </source>
</evidence>
<evidence type="ECO:0000313" key="12">
    <source>
        <dbReference type="EnsemblMetazoa" id="CLYHEMP023678.3"/>
    </source>
</evidence>
<dbReference type="FunFam" id="3.30.2020.30:FF:000002">
    <property type="entry name" value="Putative gamma-butyrobetaine dioxygenase"/>
    <property type="match status" value="1"/>
</dbReference>
<dbReference type="GO" id="GO:0045329">
    <property type="term" value="P:carnitine biosynthetic process"/>
    <property type="evidence" value="ECO:0007669"/>
    <property type="project" value="UniProtKB-UniPathway"/>
</dbReference>
<dbReference type="FunFam" id="3.60.130.10:FF:000001">
    <property type="entry name" value="Trimethyllysine dioxygenase, mitochondrial"/>
    <property type="match status" value="1"/>
</dbReference>
<dbReference type="Gene3D" id="3.30.2020.30">
    <property type="match status" value="1"/>
</dbReference>
<dbReference type="Proteomes" id="UP000594262">
    <property type="component" value="Unplaced"/>
</dbReference>
<evidence type="ECO:0000259" key="10">
    <source>
        <dbReference type="Pfam" id="PF02668"/>
    </source>
</evidence>
<keyword evidence="9" id="KW-0408">Iron</keyword>
<dbReference type="Pfam" id="PF06155">
    <property type="entry name" value="GBBH-like_N"/>
    <property type="match status" value="1"/>
</dbReference>
<dbReference type="GeneID" id="136824355"/>
<keyword evidence="5" id="KW-0479">Metal-binding</keyword>
<feature type="domain" description="TauD/TfdA-like" evidence="10">
    <location>
        <begin position="162"/>
        <end position="407"/>
    </location>
</feature>
<dbReference type="InterPro" id="IPR003819">
    <property type="entry name" value="TauD/TfdA-like"/>
</dbReference>
<dbReference type="InterPro" id="IPR050411">
    <property type="entry name" value="AlphaKG_dependent_hydroxylases"/>
</dbReference>
<reference evidence="12" key="1">
    <citation type="submission" date="2021-01" db="UniProtKB">
        <authorList>
            <consortium name="EnsemblMetazoa"/>
        </authorList>
    </citation>
    <scope>IDENTIFICATION</scope>
</reference>
<feature type="domain" description="Gamma-butyrobetaine hydroxylase-like N-terminal" evidence="11">
    <location>
        <begin position="40"/>
        <end position="124"/>
    </location>
</feature>
<keyword evidence="7" id="KW-0223">Dioxygenase</keyword>
<dbReference type="OrthoDB" id="406634at2759"/>
<accession>A0A7M6DR69</accession>
<dbReference type="CDD" id="cd00250">
    <property type="entry name" value="CAS_like"/>
    <property type="match status" value="1"/>
</dbReference>
<evidence type="ECO:0000256" key="3">
    <source>
        <dbReference type="ARBA" id="ARBA00005022"/>
    </source>
</evidence>
<evidence type="ECO:0000256" key="8">
    <source>
        <dbReference type="ARBA" id="ARBA00023002"/>
    </source>
</evidence>
<proteinExistence type="inferred from homology"/>
<dbReference type="PANTHER" id="PTHR10696:SF33">
    <property type="entry name" value="GAMMA-BUTYROBETAINE DIOXYGENASE"/>
    <property type="match status" value="1"/>
</dbReference>
<dbReference type="InterPro" id="IPR038492">
    <property type="entry name" value="GBBH-like_N_sf"/>
</dbReference>
<evidence type="ECO:0000256" key="5">
    <source>
        <dbReference type="ARBA" id="ARBA00022723"/>
    </source>
</evidence>
<evidence type="ECO:0000256" key="7">
    <source>
        <dbReference type="ARBA" id="ARBA00022964"/>
    </source>
</evidence>
<keyword evidence="6" id="KW-0124">Carnitine biosynthesis</keyword>
<name>A0A7M6DR69_9CNID</name>
<dbReference type="EnsemblMetazoa" id="CLYHEMT023678.3">
    <property type="protein sequence ID" value="CLYHEMP023678.3"/>
    <property type="gene ID" value="CLYHEMG023678"/>
</dbReference>
<organism evidence="12 13">
    <name type="scientific">Clytia hemisphaerica</name>
    <dbReference type="NCBI Taxonomy" id="252671"/>
    <lineage>
        <taxon>Eukaryota</taxon>
        <taxon>Metazoa</taxon>
        <taxon>Cnidaria</taxon>
        <taxon>Hydrozoa</taxon>
        <taxon>Hydroidolina</taxon>
        <taxon>Leptothecata</taxon>
        <taxon>Obeliida</taxon>
        <taxon>Clytiidae</taxon>
        <taxon>Clytia</taxon>
    </lineage>
</organism>
<dbReference type="Gene3D" id="3.60.130.10">
    <property type="entry name" value="Clavaminate synthase-like"/>
    <property type="match status" value="1"/>
</dbReference>
<evidence type="ECO:0000313" key="13">
    <source>
        <dbReference type="Proteomes" id="UP000594262"/>
    </source>
</evidence>
<dbReference type="InterPro" id="IPR010376">
    <property type="entry name" value="GBBH-like_N"/>
</dbReference>
<evidence type="ECO:0008006" key="14">
    <source>
        <dbReference type="Google" id="ProtNLM"/>
    </source>
</evidence>
<sequence length="425" mass="49055">MARLMKRSILRNLQSAIYGQKQPLSSASYFLAKSISRIEDDKSTRLLKVQWENGKENLYPYLFLRDHCQCPECFHPFTKSRKLDTVAAVDLGITIDDFAYDASDDVVEVTWPDGHKSRFTAEWLKSRFLSRKGEQINDRTGLDSVQRVSWTSMEIRENTPFVDFHEIESDEKALKGHLENLLRYGLSIVRNAPLELSVLQKMADLMCLSIVRHTNYGPFFTVESKPSPSNLAYTGSALPMHTDLPFYDYQPGVQLLHCIRQSSGSESDGASLLVDAMKVVEDLKGNSPEDYHLLTTTNFRFNDEGTDLYGEFDLQFERPTIGLDKNGKFVHMAYNNVVRDFINAPAENIQRIYEAYYKLSAMLRDKHYQFQYKMAPGDMLVFDNKRLMHGRTAFDPTTADRMLNGCYLDWDDIRSTWRVLHSRHE</sequence>
<dbReference type="AlphaFoldDB" id="A0A7M6DR69"/>
<dbReference type="InterPro" id="IPR042098">
    <property type="entry name" value="TauD-like_sf"/>
</dbReference>
<evidence type="ECO:0000259" key="11">
    <source>
        <dbReference type="Pfam" id="PF06155"/>
    </source>
</evidence>